<evidence type="ECO:0000256" key="1">
    <source>
        <dbReference type="ARBA" id="ARBA00004571"/>
    </source>
</evidence>
<dbReference type="PANTHER" id="PTHR34501">
    <property type="entry name" value="PROTEIN YDDL-RELATED"/>
    <property type="match status" value="1"/>
</dbReference>
<evidence type="ECO:0000313" key="13">
    <source>
        <dbReference type="EMBL" id="BCN94035.1"/>
    </source>
</evidence>
<evidence type="ECO:0000256" key="3">
    <source>
        <dbReference type="ARBA" id="ARBA00022448"/>
    </source>
</evidence>
<keyword evidence="9" id="KW-0472">Membrane</keyword>
<evidence type="ECO:0000256" key="8">
    <source>
        <dbReference type="ARBA" id="ARBA00023114"/>
    </source>
</evidence>
<keyword evidence="5" id="KW-0812">Transmembrane</keyword>
<gene>
    <name evidence="13" type="ORF">THMIRHAM_18200</name>
</gene>
<evidence type="ECO:0000256" key="4">
    <source>
        <dbReference type="ARBA" id="ARBA00022452"/>
    </source>
</evidence>
<proteinExistence type="predicted"/>
<evidence type="ECO:0000256" key="10">
    <source>
        <dbReference type="ARBA" id="ARBA00023237"/>
    </source>
</evidence>
<evidence type="ECO:0000313" key="14">
    <source>
        <dbReference type="Proteomes" id="UP001054820"/>
    </source>
</evidence>
<evidence type="ECO:0000259" key="12">
    <source>
        <dbReference type="Pfam" id="PF13609"/>
    </source>
</evidence>
<dbReference type="PRINTS" id="PR00182">
    <property type="entry name" value="ECOLNEIPORIN"/>
</dbReference>
<comment type="subcellular location">
    <subcellularLocation>
        <location evidence="1">Cell outer membrane</location>
        <topology evidence="1">Multi-pass membrane protein</topology>
    </subcellularLocation>
</comment>
<dbReference type="InterPro" id="IPR033900">
    <property type="entry name" value="Gram_neg_porin_domain"/>
</dbReference>
<feature type="domain" description="Porin" evidence="12">
    <location>
        <begin position="11"/>
        <end position="310"/>
    </location>
</feature>
<evidence type="ECO:0000256" key="11">
    <source>
        <dbReference type="SAM" id="SignalP"/>
    </source>
</evidence>
<dbReference type="InterPro" id="IPR002299">
    <property type="entry name" value="Porin_Neis"/>
</dbReference>
<organism evidence="13 14">
    <name type="scientific">Thiomicrorhabdus immobilis</name>
    <dbReference type="NCBI Taxonomy" id="2791037"/>
    <lineage>
        <taxon>Bacteria</taxon>
        <taxon>Pseudomonadati</taxon>
        <taxon>Pseudomonadota</taxon>
        <taxon>Gammaproteobacteria</taxon>
        <taxon>Thiotrichales</taxon>
        <taxon>Piscirickettsiaceae</taxon>
        <taxon>Thiomicrorhabdus</taxon>
    </lineage>
</organism>
<keyword evidence="3" id="KW-0813">Transport</keyword>
<keyword evidence="8" id="KW-0626">Porin</keyword>
<dbReference type="SUPFAM" id="SSF56935">
    <property type="entry name" value="Porins"/>
    <property type="match status" value="1"/>
</dbReference>
<keyword evidence="4" id="KW-1134">Transmembrane beta strand</keyword>
<accession>A0ABN6D1N2</accession>
<name>A0ABN6D1N2_9GAMM</name>
<keyword evidence="6 11" id="KW-0732">Signal</keyword>
<feature type="chain" id="PRO_5045122340" evidence="11">
    <location>
        <begin position="22"/>
        <end position="328"/>
    </location>
</feature>
<dbReference type="CDD" id="cd00342">
    <property type="entry name" value="gram_neg_porins"/>
    <property type="match status" value="1"/>
</dbReference>
<protein>
    <submittedName>
        <fullName evidence="13">Porin</fullName>
    </submittedName>
</protein>
<keyword evidence="14" id="KW-1185">Reference proteome</keyword>
<comment type="subunit">
    <text evidence="2">Homotrimer.</text>
</comment>
<dbReference type="PANTHER" id="PTHR34501:SF9">
    <property type="entry name" value="MAJOR OUTER MEMBRANE PROTEIN P.IA"/>
    <property type="match status" value="1"/>
</dbReference>
<dbReference type="InterPro" id="IPR050298">
    <property type="entry name" value="Gram-neg_bact_OMP"/>
</dbReference>
<dbReference type="Gene3D" id="2.40.160.10">
    <property type="entry name" value="Porin"/>
    <property type="match status" value="1"/>
</dbReference>
<dbReference type="PRINTS" id="PR00184">
    <property type="entry name" value="NEISSPPORIN"/>
</dbReference>
<sequence>MKKNIIAFAIASAVAAPVVMADAPVVYGIANMAVQANAFATKNLGSGPQSPGLAVNSVASRVGIKGTEDLGNGLKAIYQMEFNIDLSGNDSKQMNARNSFVGLAGGFGTVLMGTHDTPLNDTPLKMSQPKDLFNDGITDNGNVVKVLASGGEVRADNVIAYVSPSFAGIKLVAAGVSGTADGKGGAEDSELADAYSIAAMYGSTKKGLYLAAAYNGGDGFKDAEEMRLSAQYATGGLVANVMYETQENKGAAVVASAGYKMGNMMPKIKWADTSESKNSGKDGSVTALGLDYSLGKKTTAYIEYTMFDKDFTKGESVESTAVGLMHKF</sequence>
<evidence type="ECO:0000256" key="5">
    <source>
        <dbReference type="ARBA" id="ARBA00022692"/>
    </source>
</evidence>
<evidence type="ECO:0000256" key="9">
    <source>
        <dbReference type="ARBA" id="ARBA00023136"/>
    </source>
</evidence>
<dbReference type="EMBL" id="AP024202">
    <property type="protein sequence ID" value="BCN94035.1"/>
    <property type="molecule type" value="Genomic_DNA"/>
</dbReference>
<evidence type="ECO:0000256" key="6">
    <source>
        <dbReference type="ARBA" id="ARBA00022729"/>
    </source>
</evidence>
<dbReference type="InterPro" id="IPR023614">
    <property type="entry name" value="Porin_dom_sf"/>
</dbReference>
<dbReference type="RefSeq" id="WP_237261516.1">
    <property type="nucleotide sequence ID" value="NZ_AP024202.1"/>
</dbReference>
<evidence type="ECO:0000256" key="7">
    <source>
        <dbReference type="ARBA" id="ARBA00023065"/>
    </source>
</evidence>
<dbReference type="Pfam" id="PF13609">
    <property type="entry name" value="Porin_4"/>
    <property type="match status" value="1"/>
</dbReference>
<reference evidence="13" key="1">
    <citation type="journal article" date="2022" name="Arch. Microbiol.">
        <title>Thiomicrorhabdus immobilis sp. nov., a mesophilic sulfur-oxidizing bacterium isolated from sediment of a brackish lake in northern Japan.</title>
        <authorList>
            <person name="Kojima H."/>
            <person name="Mochizuki J."/>
            <person name="Kanda M."/>
            <person name="Watanabe T."/>
            <person name="Fukui M."/>
        </authorList>
    </citation>
    <scope>NUCLEOTIDE SEQUENCE</scope>
    <source>
        <strain evidence="13">Am19</strain>
    </source>
</reference>
<feature type="signal peptide" evidence="11">
    <location>
        <begin position="1"/>
        <end position="21"/>
    </location>
</feature>
<keyword evidence="7" id="KW-0406">Ion transport</keyword>
<keyword evidence="10" id="KW-0998">Cell outer membrane</keyword>
<evidence type="ECO:0000256" key="2">
    <source>
        <dbReference type="ARBA" id="ARBA00011233"/>
    </source>
</evidence>
<dbReference type="InterPro" id="IPR001702">
    <property type="entry name" value="Porin_Gram-ve"/>
</dbReference>
<dbReference type="Proteomes" id="UP001054820">
    <property type="component" value="Chromosome"/>
</dbReference>